<evidence type="ECO:0000313" key="1">
    <source>
        <dbReference type="EMBL" id="KAG8013880.1"/>
    </source>
</evidence>
<sequence>STYLKHFKLKANDLISCMLVGVVCMALLSQQTCQSSAISTHLSAIKQSALSTRALDKLPVLPGS</sequence>
<gene>
    <name evidence="1" type="ORF">GBF38_016096</name>
</gene>
<accession>A0ACB7FHA2</accession>
<evidence type="ECO:0000313" key="2">
    <source>
        <dbReference type="Proteomes" id="UP000805704"/>
    </source>
</evidence>
<reference evidence="1" key="1">
    <citation type="submission" date="2020-04" db="EMBL/GenBank/DDBJ databases">
        <title>A chromosome-scale assembly and high-density genetic map of the yellow drum (Nibea albiflora) genome.</title>
        <authorList>
            <person name="Xu D."/>
            <person name="Zhang W."/>
            <person name="Chen R."/>
            <person name="Tan P."/>
            <person name="Wang L."/>
            <person name="Song H."/>
            <person name="Tian L."/>
            <person name="Zhu Q."/>
            <person name="Wang B."/>
        </authorList>
    </citation>
    <scope>NUCLEOTIDE SEQUENCE</scope>
    <source>
        <strain evidence="1">ZJHYS-2018</strain>
    </source>
</reference>
<dbReference type="Proteomes" id="UP000805704">
    <property type="component" value="Chromosome 10"/>
</dbReference>
<comment type="caution">
    <text evidence="1">The sequence shown here is derived from an EMBL/GenBank/DDBJ whole genome shotgun (WGS) entry which is preliminary data.</text>
</comment>
<dbReference type="EMBL" id="CM024798">
    <property type="protein sequence ID" value="KAG8013880.1"/>
    <property type="molecule type" value="Genomic_DNA"/>
</dbReference>
<keyword evidence="2" id="KW-1185">Reference proteome</keyword>
<name>A0ACB7FHA2_NIBAL</name>
<proteinExistence type="predicted"/>
<protein>
    <submittedName>
        <fullName evidence="1">Uncharacterized protein</fullName>
    </submittedName>
</protein>
<feature type="non-terminal residue" evidence="1">
    <location>
        <position position="1"/>
    </location>
</feature>
<organism evidence="1 2">
    <name type="scientific">Nibea albiflora</name>
    <name type="common">Yellow drum</name>
    <name type="synonym">Corvina albiflora</name>
    <dbReference type="NCBI Taxonomy" id="240163"/>
    <lineage>
        <taxon>Eukaryota</taxon>
        <taxon>Metazoa</taxon>
        <taxon>Chordata</taxon>
        <taxon>Craniata</taxon>
        <taxon>Vertebrata</taxon>
        <taxon>Euteleostomi</taxon>
        <taxon>Actinopterygii</taxon>
        <taxon>Neopterygii</taxon>
        <taxon>Teleostei</taxon>
        <taxon>Neoteleostei</taxon>
        <taxon>Acanthomorphata</taxon>
        <taxon>Eupercaria</taxon>
        <taxon>Sciaenidae</taxon>
        <taxon>Nibea</taxon>
    </lineage>
</organism>